<keyword evidence="2" id="KW-1185">Reference proteome</keyword>
<accession>A0A0L7QXI7</accession>
<evidence type="ECO:0000313" key="2">
    <source>
        <dbReference type="Proteomes" id="UP000053825"/>
    </source>
</evidence>
<dbReference type="AlphaFoldDB" id="A0A0L7QXI7"/>
<dbReference type="EMBL" id="KQ414704">
    <property type="protein sequence ID" value="KOC63332.1"/>
    <property type="molecule type" value="Genomic_DNA"/>
</dbReference>
<protein>
    <submittedName>
        <fullName evidence="1">Uncharacterized protein</fullName>
    </submittedName>
</protein>
<reference evidence="1 2" key="1">
    <citation type="submission" date="2015-07" db="EMBL/GenBank/DDBJ databases">
        <title>The genome of Habropoda laboriosa.</title>
        <authorList>
            <person name="Pan H."/>
            <person name="Kapheim K."/>
        </authorList>
    </citation>
    <scope>NUCLEOTIDE SEQUENCE [LARGE SCALE GENOMIC DNA]</scope>
    <source>
        <strain evidence="1">0110345459</strain>
    </source>
</reference>
<sequence length="81" mass="9125">MDINYKGVSATRPAATPTSFPKPLRGVWSFGYTFIEQCEHLRKLVGETLRFGGKREMTTTCVDSEIFIDITTSHPPPHFHA</sequence>
<organism evidence="1 2">
    <name type="scientific">Habropoda laboriosa</name>
    <dbReference type="NCBI Taxonomy" id="597456"/>
    <lineage>
        <taxon>Eukaryota</taxon>
        <taxon>Metazoa</taxon>
        <taxon>Ecdysozoa</taxon>
        <taxon>Arthropoda</taxon>
        <taxon>Hexapoda</taxon>
        <taxon>Insecta</taxon>
        <taxon>Pterygota</taxon>
        <taxon>Neoptera</taxon>
        <taxon>Endopterygota</taxon>
        <taxon>Hymenoptera</taxon>
        <taxon>Apocrita</taxon>
        <taxon>Aculeata</taxon>
        <taxon>Apoidea</taxon>
        <taxon>Anthophila</taxon>
        <taxon>Apidae</taxon>
        <taxon>Habropoda</taxon>
    </lineage>
</organism>
<name>A0A0L7QXI7_9HYME</name>
<gene>
    <name evidence="1" type="ORF">WH47_04781</name>
</gene>
<evidence type="ECO:0000313" key="1">
    <source>
        <dbReference type="EMBL" id="KOC63332.1"/>
    </source>
</evidence>
<dbReference type="Proteomes" id="UP000053825">
    <property type="component" value="Unassembled WGS sequence"/>
</dbReference>
<proteinExistence type="predicted"/>